<evidence type="ECO:0000256" key="9">
    <source>
        <dbReference type="ARBA" id="ARBA00023056"/>
    </source>
</evidence>
<evidence type="ECO:0000313" key="15">
    <source>
        <dbReference type="Proteomes" id="UP000051802"/>
    </source>
</evidence>
<dbReference type="UniPathway" id="UPA00164"/>
<comment type="caution">
    <text evidence="14">The sequence shown here is derived from an EMBL/GenBank/DDBJ whole genome shotgun (WGS) entry which is preliminary data.</text>
</comment>
<keyword evidence="15" id="KW-1185">Reference proteome</keyword>
<feature type="binding site" evidence="11">
    <location>
        <position position="71"/>
    </location>
    <ligand>
        <name>ADP-alpha-D-glucose</name>
        <dbReference type="ChEBI" id="CHEBI:57498"/>
    </ligand>
</feature>
<dbReference type="EMBL" id="LLXU01000085">
    <property type="protein sequence ID" value="KRG41828.1"/>
    <property type="molecule type" value="Genomic_DNA"/>
</dbReference>
<evidence type="ECO:0000256" key="11">
    <source>
        <dbReference type="HAMAP-Rule" id="MF_00484"/>
    </source>
</evidence>
<evidence type="ECO:0000256" key="4">
    <source>
        <dbReference type="ARBA" id="ARBA00010281"/>
    </source>
</evidence>
<dbReference type="NCBIfam" id="NF001899">
    <property type="entry name" value="PRK00654.1-2"/>
    <property type="match status" value="1"/>
</dbReference>
<feature type="domain" description="Glycosyl transferase family 1" evidence="12">
    <location>
        <begin position="344"/>
        <end position="484"/>
    </location>
</feature>
<comment type="catalytic activity">
    <reaction evidence="1 11">
        <text>[(1-&gt;4)-alpha-D-glucosyl](n) + ADP-alpha-D-glucose = [(1-&gt;4)-alpha-D-glucosyl](n+1) + ADP + H(+)</text>
        <dbReference type="Rhea" id="RHEA:18189"/>
        <dbReference type="Rhea" id="RHEA-COMP:9584"/>
        <dbReference type="Rhea" id="RHEA-COMP:9587"/>
        <dbReference type="ChEBI" id="CHEBI:15378"/>
        <dbReference type="ChEBI" id="CHEBI:15444"/>
        <dbReference type="ChEBI" id="CHEBI:57498"/>
        <dbReference type="ChEBI" id="CHEBI:456216"/>
        <dbReference type="EC" id="2.4.1.21"/>
    </reaction>
</comment>
<accession>A0A0R0AL77</accession>
<dbReference type="Proteomes" id="UP000051802">
    <property type="component" value="Unassembled WGS sequence"/>
</dbReference>
<gene>
    <name evidence="11" type="primary">glgA</name>
    <name evidence="14" type="ORF">ARC20_11490</name>
</gene>
<evidence type="ECO:0000256" key="5">
    <source>
        <dbReference type="ARBA" id="ARBA00012588"/>
    </source>
</evidence>
<organism evidence="14 15">
    <name type="scientific">Stenotrophomonas panacihumi</name>
    <dbReference type="NCBI Taxonomy" id="676599"/>
    <lineage>
        <taxon>Bacteria</taxon>
        <taxon>Pseudomonadati</taxon>
        <taxon>Pseudomonadota</taxon>
        <taxon>Gammaproteobacteria</taxon>
        <taxon>Lysobacterales</taxon>
        <taxon>Lysobacteraceae</taxon>
        <taxon>Stenotrophomonas</taxon>
    </lineage>
</organism>
<evidence type="ECO:0000256" key="2">
    <source>
        <dbReference type="ARBA" id="ARBA00002764"/>
    </source>
</evidence>
<evidence type="ECO:0000256" key="8">
    <source>
        <dbReference type="ARBA" id="ARBA00022679"/>
    </source>
</evidence>
<dbReference type="InterPro" id="IPR013534">
    <property type="entry name" value="Starch_synth_cat_dom"/>
</dbReference>
<proteinExistence type="inferred from homology"/>
<dbReference type="InterPro" id="IPR011835">
    <property type="entry name" value="GS/SS"/>
</dbReference>
<evidence type="ECO:0000259" key="13">
    <source>
        <dbReference type="Pfam" id="PF08323"/>
    </source>
</evidence>
<dbReference type="STRING" id="676599.ARC20_11490"/>
<keyword evidence="9 11" id="KW-0320">Glycogen biosynthesis</keyword>
<dbReference type="CDD" id="cd03791">
    <property type="entry name" value="GT5_Glycogen_synthase_DULL1-like"/>
    <property type="match status" value="1"/>
</dbReference>
<evidence type="ECO:0000259" key="12">
    <source>
        <dbReference type="Pfam" id="PF00534"/>
    </source>
</evidence>
<dbReference type="Pfam" id="PF00534">
    <property type="entry name" value="Glycos_transf_1"/>
    <property type="match status" value="1"/>
</dbReference>
<dbReference type="GO" id="GO:0005978">
    <property type="term" value="P:glycogen biosynthetic process"/>
    <property type="evidence" value="ECO:0007669"/>
    <property type="project" value="UniProtKB-UniRule"/>
</dbReference>
<evidence type="ECO:0000256" key="3">
    <source>
        <dbReference type="ARBA" id="ARBA00004964"/>
    </source>
</evidence>
<dbReference type="SUPFAM" id="SSF53756">
    <property type="entry name" value="UDP-Glycosyltransferase/glycogen phosphorylase"/>
    <property type="match status" value="1"/>
</dbReference>
<dbReference type="PANTHER" id="PTHR45825">
    <property type="entry name" value="GRANULE-BOUND STARCH SYNTHASE 1, CHLOROPLASTIC/AMYLOPLASTIC"/>
    <property type="match status" value="1"/>
</dbReference>
<dbReference type="PANTHER" id="PTHR45825:SF8">
    <property type="entry name" value="GLYCOGEN SYNTHASE"/>
    <property type="match status" value="1"/>
</dbReference>
<keyword evidence="7 11" id="KW-0328">Glycosyltransferase</keyword>
<evidence type="ECO:0000256" key="1">
    <source>
        <dbReference type="ARBA" id="ARBA00001478"/>
    </source>
</evidence>
<dbReference type="GO" id="GO:0004373">
    <property type="term" value="F:alpha-1,4-glucan glucosyltransferase (UDP-glucose donor) activity"/>
    <property type="evidence" value="ECO:0007669"/>
    <property type="project" value="InterPro"/>
</dbReference>
<dbReference type="HAMAP" id="MF_00484">
    <property type="entry name" value="Glycogen_synth"/>
    <property type="match status" value="1"/>
</dbReference>
<dbReference type="GO" id="GO:0009011">
    <property type="term" value="F:alpha-1,4-glucan glucosyltransferase (ADP-glucose donor) activity"/>
    <property type="evidence" value="ECO:0007669"/>
    <property type="project" value="UniProtKB-UniRule"/>
</dbReference>
<dbReference type="NCBIfam" id="NF001901">
    <property type="entry name" value="PRK00654.1-5"/>
    <property type="match status" value="1"/>
</dbReference>
<dbReference type="InterPro" id="IPR001296">
    <property type="entry name" value="Glyco_trans_1"/>
</dbReference>
<dbReference type="NCBIfam" id="TIGR02095">
    <property type="entry name" value="glgA"/>
    <property type="match status" value="1"/>
</dbReference>
<dbReference type="Pfam" id="PF08323">
    <property type="entry name" value="Glyco_transf_5"/>
    <property type="match status" value="1"/>
</dbReference>
<evidence type="ECO:0000256" key="6">
    <source>
        <dbReference type="ARBA" id="ARBA00019935"/>
    </source>
</evidence>
<comment type="pathway">
    <text evidence="3 11">Glycan biosynthesis; glycogen biosynthesis.</text>
</comment>
<evidence type="ECO:0000313" key="14">
    <source>
        <dbReference type="EMBL" id="KRG41828.1"/>
    </source>
</evidence>
<evidence type="ECO:0000256" key="7">
    <source>
        <dbReference type="ARBA" id="ARBA00022676"/>
    </source>
</evidence>
<comment type="function">
    <text evidence="2 11">Synthesizes alpha-1,4-glucan chains using ADP-glucose.</text>
</comment>
<dbReference type="Gene3D" id="3.40.50.2000">
    <property type="entry name" value="Glycogen Phosphorylase B"/>
    <property type="match status" value="2"/>
</dbReference>
<reference evidence="14 15" key="1">
    <citation type="submission" date="2015-10" db="EMBL/GenBank/DDBJ databases">
        <title>Genome sequencing and analysis of members of genus Stenotrophomonas.</title>
        <authorList>
            <person name="Patil P.P."/>
            <person name="Midha S."/>
            <person name="Patil P.B."/>
        </authorList>
    </citation>
    <scope>NUCLEOTIDE SEQUENCE [LARGE SCALE GENOMIC DNA]</scope>
    <source>
        <strain evidence="14 15">JCM 16536</strain>
    </source>
</reference>
<keyword evidence="8 11" id="KW-0808">Transferase</keyword>
<comment type="similarity">
    <text evidence="4 11">Belongs to the glycosyltransferase 1 family. Bacterial/plant glycogen synthase subfamily.</text>
</comment>
<sequence>MTALISLDPVVAPLREDPLSTPLPMPLVRTRVPHARDARGRFARHHEWQHDIAPVRDSALFVVPEMADFVKAGGLGDVAAALPRALRRRYDVRVLIPGYRDVLERAGGIEIVGRVTAHASLPACDIGRVEQADGLPIYVLLCPALFEREGTPYVDAQGHEWPDNALRFATLSYAAAQIAAGHAGLDWRPQLLHLNDWPCALAAAYVRWGGGTTPCLLTIHNLAYQGVFPEALAPALGVPAAHAGELAFHGQLSFLRAGIVNARQVNTVSHSYANQIVAPAEGCGLDELLAQRASLGALSGIVNGIDASWDPRTDEHLPARFSVTQWQGREENAAHVRRAFGLPPSRGPLFAVVSRLVHQKGLDLTCEVAPQIVAAGGQIVVIGGGEPQIEQQVAALARRYPGHVGAYIGFDENLARAMFAGADFLLMPSRFEPCGLSQMYAQRFGCLPVAHATGGLIDTVDDGVTGFLFQGASADALRRCLQRVFRTFRLPGLLAAMRRAAMLRPSGWDVAGNEYLALYQRTALELP</sequence>
<protein>
    <recommendedName>
        <fullName evidence="6 11">Glycogen synthase</fullName>
        <ecNumber evidence="5 11">2.4.1.21</ecNumber>
    </recommendedName>
    <alternativeName>
        <fullName evidence="10 11">Starch [bacterial glycogen] synthase</fullName>
    </alternativeName>
</protein>
<dbReference type="EC" id="2.4.1.21" evidence="5 11"/>
<name>A0A0R0AL77_9GAMM</name>
<feature type="domain" description="Starch synthase catalytic" evidence="13">
    <location>
        <begin position="60"/>
        <end position="290"/>
    </location>
</feature>
<dbReference type="AlphaFoldDB" id="A0A0R0AL77"/>
<evidence type="ECO:0000256" key="10">
    <source>
        <dbReference type="ARBA" id="ARBA00031722"/>
    </source>
</evidence>